<gene>
    <name evidence="3" type="ORF">METZ01_LOCUS31990</name>
</gene>
<dbReference type="PANTHER" id="PTHR31793:SF27">
    <property type="entry name" value="NOVEL THIOESTERASE SUPERFAMILY DOMAIN AND SAPOSIN A-TYPE DOMAIN CONTAINING PROTEIN (0610012H03RIK)"/>
    <property type="match status" value="1"/>
</dbReference>
<evidence type="ECO:0000256" key="1">
    <source>
        <dbReference type="ARBA" id="ARBA00005953"/>
    </source>
</evidence>
<keyword evidence="2" id="KW-0378">Hydrolase</keyword>
<proteinExistence type="inferred from homology"/>
<protein>
    <submittedName>
        <fullName evidence="3">Uncharacterized protein</fullName>
    </submittedName>
</protein>
<name>A0A381QII5_9ZZZZ</name>
<dbReference type="InterPro" id="IPR029069">
    <property type="entry name" value="HotDog_dom_sf"/>
</dbReference>
<dbReference type="AlphaFoldDB" id="A0A381QII5"/>
<dbReference type="CDD" id="cd00586">
    <property type="entry name" value="4HBT"/>
    <property type="match status" value="1"/>
</dbReference>
<dbReference type="PANTHER" id="PTHR31793">
    <property type="entry name" value="4-HYDROXYBENZOYL-COA THIOESTERASE FAMILY MEMBER"/>
    <property type="match status" value="1"/>
</dbReference>
<sequence>MLSLLRRTVLASFLAMSSAPNNRLVSETSITVRSPELDSFGHVNHAVFLNYLEHGRFEALEKAGLSWSRLDETGRSIFVVRIEVDYLEEAKRGQKLLVRTWAQSFRRTSMVLGQEIVREEAPQSVMVQAAVTAVWIGANRRPQRVPEEVRRGLLGDLNSLQNLD</sequence>
<accession>A0A381QII5</accession>
<dbReference type="EMBL" id="UINC01001374">
    <property type="protein sequence ID" value="SUZ79136.1"/>
    <property type="molecule type" value="Genomic_DNA"/>
</dbReference>
<reference evidence="3" key="1">
    <citation type="submission" date="2018-05" db="EMBL/GenBank/DDBJ databases">
        <authorList>
            <person name="Lanie J.A."/>
            <person name="Ng W.-L."/>
            <person name="Kazmierczak K.M."/>
            <person name="Andrzejewski T.M."/>
            <person name="Davidsen T.M."/>
            <person name="Wayne K.J."/>
            <person name="Tettelin H."/>
            <person name="Glass J.I."/>
            <person name="Rusch D."/>
            <person name="Podicherti R."/>
            <person name="Tsui H.-C.T."/>
            <person name="Winkler M.E."/>
        </authorList>
    </citation>
    <scope>NUCLEOTIDE SEQUENCE</scope>
</reference>
<dbReference type="GO" id="GO:0047617">
    <property type="term" value="F:fatty acyl-CoA hydrolase activity"/>
    <property type="evidence" value="ECO:0007669"/>
    <property type="project" value="TreeGrafter"/>
</dbReference>
<evidence type="ECO:0000256" key="2">
    <source>
        <dbReference type="ARBA" id="ARBA00022801"/>
    </source>
</evidence>
<comment type="similarity">
    <text evidence="1">Belongs to the 4-hydroxybenzoyl-CoA thioesterase family.</text>
</comment>
<organism evidence="3">
    <name type="scientific">marine metagenome</name>
    <dbReference type="NCBI Taxonomy" id="408172"/>
    <lineage>
        <taxon>unclassified sequences</taxon>
        <taxon>metagenomes</taxon>
        <taxon>ecological metagenomes</taxon>
    </lineage>
</organism>
<dbReference type="InterPro" id="IPR050563">
    <property type="entry name" value="4-hydroxybenzoyl-CoA_TE"/>
</dbReference>
<dbReference type="SUPFAM" id="SSF54637">
    <property type="entry name" value="Thioesterase/thiol ester dehydrase-isomerase"/>
    <property type="match status" value="1"/>
</dbReference>
<evidence type="ECO:0000313" key="3">
    <source>
        <dbReference type="EMBL" id="SUZ79136.1"/>
    </source>
</evidence>
<dbReference type="Pfam" id="PF13279">
    <property type="entry name" value="4HBT_2"/>
    <property type="match status" value="1"/>
</dbReference>
<dbReference type="Gene3D" id="3.10.129.10">
    <property type="entry name" value="Hotdog Thioesterase"/>
    <property type="match status" value="1"/>
</dbReference>